<organism evidence="1 2">
    <name type="scientific">Podospora appendiculata</name>
    <dbReference type="NCBI Taxonomy" id="314037"/>
    <lineage>
        <taxon>Eukaryota</taxon>
        <taxon>Fungi</taxon>
        <taxon>Dikarya</taxon>
        <taxon>Ascomycota</taxon>
        <taxon>Pezizomycotina</taxon>
        <taxon>Sordariomycetes</taxon>
        <taxon>Sordariomycetidae</taxon>
        <taxon>Sordariales</taxon>
        <taxon>Podosporaceae</taxon>
        <taxon>Podospora</taxon>
    </lineage>
</organism>
<sequence length="137" mass="14821">MSLSLSLSLSQLPRCRFCAFGLGTFCTTLGIIHKLALGITTKGAYKKGDQGTRGVPTDDRGARVGGSGILNSAEGSRLLITVQGVLLEGRLWKPYGLPIEPLSQSPIPICSIVQPQLHRARCLHFECQSRTTHHRPT</sequence>
<reference evidence="1" key="2">
    <citation type="submission" date="2023-06" db="EMBL/GenBank/DDBJ databases">
        <authorList>
            <consortium name="Lawrence Berkeley National Laboratory"/>
            <person name="Haridas S."/>
            <person name="Hensen N."/>
            <person name="Bonometti L."/>
            <person name="Westerberg I."/>
            <person name="Brannstrom I.O."/>
            <person name="Guillou S."/>
            <person name="Cros-Aarteil S."/>
            <person name="Calhoun S."/>
            <person name="Kuo A."/>
            <person name="Mondo S."/>
            <person name="Pangilinan J."/>
            <person name="Riley R."/>
            <person name="Labutti K."/>
            <person name="Andreopoulos B."/>
            <person name="Lipzen A."/>
            <person name="Chen C."/>
            <person name="Yanf M."/>
            <person name="Daum C."/>
            <person name="Ng V."/>
            <person name="Clum A."/>
            <person name="Steindorff A."/>
            <person name="Ohm R."/>
            <person name="Martin F."/>
            <person name="Silar P."/>
            <person name="Natvig D."/>
            <person name="Lalanne C."/>
            <person name="Gautier V."/>
            <person name="Ament-Velasquez S.L."/>
            <person name="Kruys A."/>
            <person name="Hutchinson M.I."/>
            <person name="Powell A.J."/>
            <person name="Barry K."/>
            <person name="Miller A.N."/>
            <person name="Grigoriev I.V."/>
            <person name="Debuchy R."/>
            <person name="Gladieux P."/>
            <person name="Thoren M.H."/>
            <person name="Johannesson H."/>
        </authorList>
    </citation>
    <scope>NUCLEOTIDE SEQUENCE</scope>
    <source>
        <strain evidence="1">CBS 314.62</strain>
    </source>
</reference>
<evidence type="ECO:0000313" key="2">
    <source>
        <dbReference type="Proteomes" id="UP001270362"/>
    </source>
</evidence>
<evidence type="ECO:0000313" key="1">
    <source>
        <dbReference type="EMBL" id="KAK3692039.1"/>
    </source>
</evidence>
<comment type="caution">
    <text evidence="1">The sequence shown here is derived from an EMBL/GenBank/DDBJ whole genome shotgun (WGS) entry which is preliminary data.</text>
</comment>
<proteinExistence type="predicted"/>
<dbReference type="AlphaFoldDB" id="A0AAE0XEM1"/>
<keyword evidence="2" id="KW-1185">Reference proteome</keyword>
<reference evidence="1" key="1">
    <citation type="journal article" date="2023" name="Mol. Phylogenet. Evol.">
        <title>Genome-scale phylogeny and comparative genomics of the fungal order Sordariales.</title>
        <authorList>
            <person name="Hensen N."/>
            <person name="Bonometti L."/>
            <person name="Westerberg I."/>
            <person name="Brannstrom I.O."/>
            <person name="Guillou S."/>
            <person name="Cros-Aarteil S."/>
            <person name="Calhoun S."/>
            <person name="Haridas S."/>
            <person name="Kuo A."/>
            <person name="Mondo S."/>
            <person name="Pangilinan J."/>
            <person name="Riley R."/>
            <person name="LaButti K."/>
            <person name="Andreopoulos B."/>
            <person name="Lipzen A."/>
            <person name="Chen C."/>
            <person name="Yan M."/>
            <person name="Daum C."/>
            <person name="Ng V."/>
            <person name="Clum A."/>
            <person name="Steindorff A."/>
            <person name="Ohm R.A."/>
            <person name="Martin F."/>
            <person name="Silar P."/>
            <person name="Natvig D.O."/>
            <person name="Lalanne C."/>
            <person name="Gautier V."/>
            <person name="Ament-Velasquez S.L."/>
            <person name="Kruys A."/>
            <person name="Hutchinson M.I."/>
            <person name="Powell A.J."/>
            <person name="Barry K."/>
            <person name="Miller A.N."/>
            <person name="Grigoriev I.V."/>
            <person name="Debuchy R."/>
            <person name="Gladieux P."/>
            <person name="Hiltunen Thoren M."/>
            <person name="Johannesson H."/>
        </authorList>
    </citation>
    <scope>NUCLEOTIDE SEQUENCE</scope>
    <source>
        <strain evidence="1">CBS 314.62</strain>
    </source>
</reference>
<accession>A0AAE0XEM1</accession>
<dbReference type="Proteomes" id="UP001270362">
    <property type="component" value="Unassembled WGS sequence"/>
</dbReference>
<name>A0AAE0XEM1_9PEZI</name>
<protein>
    <submittedName>
        <fullName evidence="1">Uncharacterized protein</fullName>
    </submittedName>
</protein>
<gene>
    <name evidence="1" type="ORF">B0T22DRAFT_435370</name>
</gene>
<dbReference type="EMBL" id="JAULSO010000001">
    <property type="protein sequence ID" value="KAK3692039.1"/>
    <property type="molecule type" value="Genomic_DNA"/>
</dbReference>